<dbReference type="EMBL" id="BDGG01000002">
    <property type="protein sequence ID" value="GAU93449.1"/>
    <property type="molecule type" value="Genomic_DNA"/>
</dbReference>
<name>A0A1D1UUW2_RAMVA</name>
<reference evidence="1 2" key="1">
    <citation type="journal article" date="2016" name="Nat. Commun.">
        <title>Extremotolerant tardigrade genome and improved radiotolerance of human cultured cells by tardigrade-unique protein.</title>
        <authorList>
            <person name="Hashimoto T."/>
            <person name="Horikawa D.D."/>
            <person name="Saito Y."/>
            <person name="Kuwahara H."/>
            <person name="Kozuka-Hata H."/>
            <person name="Shin-I T."/>
            <person name="Minakuchi Y."/>
            <person name="Ohishi K."/>
            <person name="Motoyama A."/>
            <person name="Aizu T."/>
            <person name="Enomoto A."/>
            <person name="Kondo K."/>
            <person name="Tanaka S."/>
            <person name="Hara Y."/>
            <person name="Koshikawa S."/>
            <person name="Sagara H."/>
            <person name="Miura T."/>
            <person name="Yokobori S."/>
            <person name="Miyagawa K."/>
            <person name="Suzuki Y."/>
            <person name="Kubo T."/>
            <person name="Oyama M."/>
            <person name="Kohara Y."/>
            <person name="Fujiyama A."/>
            <person name="Arakawa K."/>
            <person name="Katayama T."/>
            <person name="Toyoda A."/>
            <person name="Kunieda T."/>
        </authorList>
    </citation>
    <scope>NUCLEOTIDE SEQUENCE [LARGE SCALE GENOMIC DNA]</scope>
    <source>
        <strain evidence="1 2">YOKOZUNA-1</strain>
    </source>
</reference>
<evidence type="ECO:0000313" key="2">
    <source>
        <dbReference type="Proteomes" id="UP000186922"/>
    </source>
</evidence>
<gene>
    <name evidence="1" type="primary">RvY_05388-1</name>
    <name evidence="1" type="synonym">RvY_05388.1</name>
    <name evidence="1" type="ORF">RvY_05388</name>
</gene>
<dbReference type="AlphaFoldDB" id="A0A1D1UUW2"/>
<comment type="caution">
    <text evidence="1">The sequence shown here is derived from an EMBL/GenBank/DDBJ whole genome shotgun (WGS) entry which is preliminary data.</text>
</comment>
<keyword evidence="2" id="KW-1185">Reference proteome</keyword>
<organism evidence="1 2">
    <name type="scientific">Ramazzottius varieornatus</name>
    <name type="common">Water bear</name>
    <name type="synonym">Tardigrade</name>
    <dbReference type="NCBI Taxonomy" id="947166"/>
    <lineage>
        <taxon>Eukaryota</taxon>
        <taxon>Metazoa</taxon>
        <taxon>Ecdysozoa</taxon>
        <taxon>Tardigrada</taxon>
        <taxon>Eutardigrada</taxon>
        <taxon>Parachela</taxon>
        <taxon>Hypsibioidea</taxon>
        <taxon>Ramazzottiidae</taxon>
        <taxon>Ramazzottius</taxon>
    </lineage>
</organism>
<dbReference type="Proteomes" id="UP000186922">
    <property type="component" value="Unassembled WGS sequence"/>
</dbReference>
<evidence type="ECO:0000313" key="1">
    <source>
        <dbReference type="EMBL" id="GAU93449.1"/>
    </source>
</evidence>
<accession>A0A1D1UUW2</accession>
<sequence length="94" mass="9797">MGFPLGSPFGFSLGPSVVIPLLETLAQPKFTTDEWVILQGMTANQLATAATQPAVSSISPGAPPSSRPAFVSLEPAPTMHLRLPTAPSVPVDRM</sequence>
<proteinExistence type="predicted"/>
<protein>
    <submittedName>
        <fullName evidence="1">Uncharacterized protein</fullName>
    </submittedName>
</protein>